<dbReference type="EMBL" id="SOBK01000001">
    <property type="protein sequence ID" value="TDT91852.1"/>
    <property type="molecule type" value="Genomic_DNA"/>
</dbReference>
<proteinExistence type="predicted"/>
<evidence type="ECO:0000256" key="1">
    <source>
        <dbReference type="SAM" id="MobiDB-lite"/>
    </source>
</evidence>
<evidence type="ECO:0000313" key="3">
    <source>
        <dbReference type="EMBL" id="TDT91852.1"/>
    </source>
</evidence>
<protein>
    <submittedName>
        <fullName evidence="3">Mu-like prophage I protein</fullName>
    </submittedName>
</protein>
<feature type="region of interest" description="Disordered" evidence="1">
    <location>
        <begin position="156"/>
        <end position="205"/>
    </location>
</feature>
<sequence>MTKWINIFKTGTHTDSAGRTRTWTEADLDKIVSNYEQRTEDPPLVFGHPKSNDPAEGWIVAVRRFGEFLQAQFARLTDKAREGVKNKAYKYVSLSLTPELNIRHLGLLGAVPPGVKGLGEVEFQDGEGMTVIFNFNEPGDPAPEDTDMTKELEAKLAESERKQAEAEKKLAEEKAAREKAESDLKTKEEAAAKREAEQRAADHSAKVDKLIEDGKLLPADKEKVLAFCAALDGGEELSFSADEGKKPVVDHFLSFMAEGRSNALMTEFSAPGKDGGSAVTEDMTQYV</sequence>
<dbReference type="KEGG" id="dej:AWY79_06935"/>
<dbReference type="OrthoDB" id="9816412at2"/>
<dbReference type="Proteomes" id="UP000055611">
    <property type="component" value="Chromosome"/>
</dbReference>
<evidence type="ECO:0000313" key="5">
    <source>
        <dbReference type="Proteomes" id="UP000295506"/>
    </source>
</evidence>
<reference evidence="2 4" key="1">
    <citation type="journal article" date="2016" name="Front. Microbiol.">
        <title>Genome Sequence of the Piezophilic, Mesophilic Sulfate-Reducing Bacterium Desulfovibrio indicus J2T.</title>
        <authorList>
            <person name="Cao J."/>
            <person name="Maignien L."/>
            <person name="Shao Z."/>
            <person name="Alain K."/>
            <person name="Jebbar M."/>
        </authorList>
    </citation>
    <scope>NUCLEOTIDE SEQUENCE [LARGE SCALE GENOMIC DNA]</scope>
    <source>
        <strain evidence="2 4">J2</strain>
    </source>
</reference>
<dbReference type="EMBL" id="CP014206">
    <property type="protein sequence ID" value="AMK10859.1"/>
    <property type="molecule type" value="Genomic_DNA"/>
</dbReference>
<gene>
    <name evidence="2" type="ORF">AWY79_06935</name>
    <name evidence="3" type="ORF">EDC59_101255</name>
</gene>
<organism evidence="3 5">
    <name type="scientific">Pseudodesulfovibrio indicus</name>
    <dbReference type="NCBI Taxonomy" id="1716143"/>
    <lineage>
        <taxon>Bacteria</taxon>
        <taxon>Pseudomonadati</taxon>
        <taxon>Thermodesulfobacteriota</taxon>
        <taxon>Desulfovibrionia</taxon>
        <taxon>Desulfovibrionales</taxon>
        <taxon>Desulfovibrionaceae</taxon>
    </lineage>
</organism>
<dbReference type="InterPro" id="IPR012106">
    <property type="entry name" value="Phage_Mu_Gp1"/>
</dbReference>
<evidence type="ECO:0000313" key="2">
    <source>
        <dbReference type="EMBL" id="AMK10859.1"/>
    </source>
</evidence>
<accession>A0A126QM25</accession>
<dbReference type="Pfam" id="PF10123">
    <property type="entry name" value="Mu-like_Pro"/>
    <property type="match status" value="1"/>
</dbReference>
<dbReference type="Proteomes" id="UP000295506">
    <property type="component" value="Unassembled WGS sequence"/>
</dbReference>
<keyword evidence="4" id="KW-1185">Reference proteome</keyword>
<name>A0A126QM25_9BACT</name>
<dbReference type="RefSeq" id="WP_066801917.1">
    <property type="nucleotide sequence ID" value="NZ_CP014206.1"/>
</dbReference>
<evidence type="ECO:0000313" key="4">
    <source>
        <dbReference type="Proteomes" id="UP000055611"/>
    </source>
</evidence>
<dbReference type="AlphaFoldDB" id="A0A126QM25"/>
<reference evidence="3 5" key="2">
    <citation type="submission" date="2019-03" db="EMBL/GenBank/DDBJ databases">
        <title>Genomic Encyclopedia of Type Strains, Phase IV (KMG-IV): sequencing the most valuable type-strain genomes for metagenomic binning, comparative biology and taxonomic classification.</title>
        <authorList>
            <person name="Goeker M."/>
        </authorList>
    </citation>
    <scope>NUCLEOTIDE SEQUENCE [LARGE SCALE GENOMIC DNA]</scope>
    <source>
        <strain evidence="3 5">DSM 101483</strain>
    </source>
</reference>